<dbReference type="SUPFAM" id="SSF54001">
    <property type="entry name" value="Cysteine proteinases"/>
    <property type="match status" value="1"/>
</dbReference>
<keyword evidence="4" id="KW-0813">Transport</keyword>
<dbReference type="InterPro" id="IPR003653">
    <property type="entry name" value="Peptidase_C48_C"/>
</dbReference>
<keyword evidence="9" id="KW-0788">Thiol protease</keyword>
<dbReference type="Proteomes" id="UP000278627">
    <property type="component" value="Unassembled WGS sequence"/>
</dbReference>
<feature type="compositionally biased region" description="Polar residues" evidence="14">
    <location>
        <begin position="236"/>
        <end position="251"/>
    </location>
</feature>
<dbReference type="InterPro" id="IPR038765">
    <property type="entry name" value="Papain-like_cys_pep_sf"/>
</dbReference>
<reference evidence="17 18" key="2">
    <citation type="submission" date="2018-11" db="EMBL/GenBank/DDBJ databases">
        <authorList>
            <consortium name="Pathogen Informatics"/>
        </authorList>
    </citation>
    <scope>NUCLEOTIDE SEQUENCE [LARGE SCALE GENOMIC DNA]</scope>
</reference>
<dbReference type="GO" id="GO:0000064">
    <property type="term" value="F:L-ornithine transmembrane transporter activity"/>
    <property type="evidence" value="ECO:0007669"/>
    <property type="project" value="TreeGrafter"/>
</dbReference>
<keyword evidence="11" id="KW-0496">Mitochondrion</keyword>
<feature type="repeat" description="Solcar" evidence="13">
    <location>
        <begin position="807"/>
        <end position="899"/>
    </location>
</feature>
<dbReference type="EMBL" id="UZAD01000058">
    <property type="protein sequence ID" value="VDN82151.1"/>
    <property type="molecule type" value="Genomic_DNA"/>
</dbReference>
<dbReference type="Pfam" id="PF00153">
    <property type="entry name" value="Mito_carr"/>
    <property type="match status" value="3"/>
</dbReference>
<dbReference type="Pfam" id="PF02902">
    <property type="entry name" value="Peptidase_C48"/>
    <property type="match status" value="1"/>
</dbReference>
<dbReference type="InterPro" id="IPR023395">
    <property type="entry name" value="MCP_dom_sf"/>
</dbReference>
<name>A0A158PQ49_BRUPA</name>
<dbReference type="InterPro" id="IPR050567">
    <property type="entry name" value="Mitochondrial_Carrier"/>
</dbReference>
<evidence type="ECO:0000313" key="17">
    <source>
        <dbReference type="EMBL" id="VDN82151.1"/>
    </source>
</evidence>
<keyword evidence="12 13" id="KW-0472">Membrane</keyword>
<keyword evidence="7" id="KW-0677">Repeat</keyword>
<dbReference type="SUPFAM" id="SSF103506">
    <property type="entry name" value="Mitochondrial carrier"/>
    <property type="match status" value="1"/>
</dbReference>
<evidence type="ECO:0000256" key="3">
    <source>
        <dbReference type="ARBA" id="ARBA00006375"/>
    </source>
</evidence>
<dbReference type="FunFam" id="3.40.395.10:FF:000001">
    <property type="entry name" value="Sentrin-specific protease 1"/>
    <property type="match status" value="1"/>
</dbReference>
<feature type="repeat" description="Solcar" evidence="13">
    <location>
        <begin position="910"/>
        <end position="992"/>
    </location>
</feature>
<dbReference type="GO" id="GO:1990575">
    <property type="term" value="P:mitochondrial L-ornithine transmembrane transport"/>
    <property type="evidence" value="ECO:0007669"/>
    <property type="project" value="TreeGrafter"/>
</dbReference>
<comment type="similarity">
    <text evidence="2">Belongs to the peptidase C48 family.</text>
</comment>
<sequence length="998" mass="112875">MSKIRMENRSYRYSVYGNKRRRLEPVKKQIVSTITATKKKKSLNSGFFGFISRFVAPVTNLFRPSVKSHASEKTCTSNSDATCSGRLSKGPINGTAQQLNKKGTNELMTGDDDDPVIIEEEDSILYSLISKKDLYSGGSTAGQMEDKENEKEDKIKDSKGKILVEKKKSSNAFIAAPTWGKSCKRRMKGENKNLICIKQPDEIFLASNKDAFWQNSVKDNSLRYDLQSEQPEHSKSQQISPSHSREGSSILSDKWERRRTLSSARNTLSNRYSPYKVNLGSNIKGHFGGQVNVSTSIFMVVDKEGKEHYRKFLEEAGILKTEVTLLYNNEKKQSLKKINYLELLQRGQSALNAVCTSSENLSRKGSMATNSSDNIVVEKKTSSDSEASEYSNYNIQGSREETCIIGNTKHRDDFKALWEKEKNTKLVAKHRLAMHHQQAALRDRRAKELKIQKRLIEEARRDEELSLEEQLRKKLTLTGYVFRPRKVKDEFPELDDEALLVVERAWNRKLPLSEKLSDEITRKDLLTLKGLDWLNDEIINFYMNLICERSQNDENLPKVYAFNSFFYSTLSSKGYASIRRWTRKIDIFSYELLLIPVHLGAHWCLAVIDFKNRIIDYYDSMGGSNDYCLDVMSEYLCEESLDKRKKEFDLSDWQLVNRDDIPQQMNGSDCGMFACKFAEYAARRAQISFSQDHMPYFLDVSYSNNIGHIKDGIVDLAAGTVGGIINVAAGQPLDTVKVKMQTFPTFYPKAIACFESVLRLDGIRGLYAGAIPALTANIAENAILFAAYGYCRKMVAFCIGRSKLEDMTPFENALSGSLASVFAAVAICPTELVKCKLQAQREAFPGLRSKVSSTPFSVCRDMYRTDGLKAFYTGMLSTLCRETVGYFLFFGAYELSRLYLTPEGKSKSEIGILRTALSGGIGGVVLWSAVYPVDVIKSRMQVAGSGRFINIFRNIVRNEGIRTLYNGLTITLIRAFCATGCLFVSYENSKLLFKTWLS</sequence>
<evidence type="ECO:0000256" key="9">
    <source>
        <dbReference type="ARBA" id="ARBA00022807"/>
    </source>
</evidence>
<evidence type="ECO:0000256" key="13">
    <source>
        <dbReference type="PROSITE-ProRule" id="PRU00282"/>
    </source>
</evidence>
<dbReference type="AlphaFoldDB" id="A0A158PQ49"/>
<gene>
    <name evidence="17" type="ORF">BPAG_LOCUS965</name>
</gene>
<keyword evidence="10 15" id="KW-1133">Transmembrane helix</keyword>
<feature type="compositionally biased region" description="Basic and acidic residues" evidence="14">
    <location>
        <begin position="144"/>
        <end position="158"/>
    </location>
</feature>
<dbReference type="GO" id="GO:0080090">
    <property type="term" value="P:regulation of primary metabolic process"/>
    <property type="evidence" value="ECO:0007669"/>
    <property type="project" value="UniProtKB-ARBA"/>
</dbReference>
<dbReference type="PROSITE" id="PS50920">
    <property type="entry name" value="SOLCAR"/>
    <property type="match status" value="3"/>
</dbReference>
<reference evidence="19" key="1">
    <citation type="submission" date="2016-04" db="UniProtKB">
        <authorList>
            <consortium name="WormBaseParasite"/>
        </authorList>
    </citation>
    <scope>IDENTIFICATION</scope>
</reference>
<dbReference type="STRING" id="6280.A0A158PQ49"/>
<keyword evidence="5" id="KW-0645">Protease</keyword>
<dbReference type="PROSITE" id="PS50600">
    <property type="entry name" value="ULP_PROTEASE"/>
    <property type="match status" value="1"/>
</dbReference>
<dbReference type="PANTHER" id="PTHR45624">
    <property type="entry name" value="MITOCHONDRIAL BASIC AMINO ACIDS TRANSPORTER-RELATED"/>
    <property type="match status" value="1"/>
</dbReference>
<evidence type="ECO:0000259" key="16">
    <source>
        <dbReference type="PROSITE" id="PS50600"/>
    </source>
</evidence>
<dbReference type="InterPro" id="IPR018108">
    <property type="entry name" value="MCP_transmembrane"/>
</dbReference>
<feature type="region of interest" description="Disordered" evidence="14">
    <location>
        <begin position="227"/>
        <end position="252"/>
    </location>
</feature>
<protein>
    <submittedName>
        <fullName evidence="19">ULP_PROTEASE domain-containing protein</fullName>
    </submittedName>
</protein>
<evidence type="ECO:0000256" key="12">
    <source>
        <dbReference type="ARBA" id="ARBA00023136"/>
    </source>
</evidence>
<evidence type="ECO:0000256" key="1">
    <source>
        <dbReference type="ARBA" id="ARBA00004225"/>
    </source>
</evidence>
<keyword evidence="6 13" id="KW-0812">Transmembrane</keyword>
<accession>A0A158PQ49</accession>
<evidence type="ECO:0000256" key="11">
    <source>
        <dbReference type="ARBA" id="ARBA00023128"/>
    </source>
</evidence>
<evidence type="ECO:0000256" key="10">
    <source>
        <dbReference type="ARBA" id="ARBA00022989"/>
    </source>
</evidence>
<keyword evidence="18" id="KW-1185">Reference proteome</keyword>
<evidence type="ECO:0000256" key="7">
    <source>
        <dbReference type="ARBA" id="ARBA00022737"/>
    </source>
</evidence>
<feature type="region of interest" description="Disordered" evidence="14">
    <location>
        <begin position="363"/>
        <end position="390"/>
    </location>
</feature>
<dbReference type="GO" id="GO:0060255">
    <property type="term" value="P:regulation of macromolecule metabolic process"/>
    <property type="evidence" value="ECO:0007669"/>
    <property type="project" value="UniProtKB-ARBA"/>
</dbReference>
<feature type="transmembrane region" description="Helical" evidence="15">
    <location>
        <begin position="963"/>
        <end position="986"/>
    </location>
</feature>
<proteinExistence type="inferred from homology"/>
<keyword evidence="8" id="KW-0378">Hydrolase</keyword>
<feature type="transmembrane region" description="Helical" evidence="15">
    <location>
        <begin position="912"/>
        <end position="931"/>
    </location>
</feature>
<evidence type="ECO:0000256" key="8">
    <source>
        <dbReference type="ARBA" id="ARBA00022801"/>
    </source>
</evidence>
<evidence type="ECO:0000256" key="5">
    <source>
        <dbReference type="ARBA" id="ARBA00022670"/>
    </source>
</evidence>
<feature type="region of interest" description="Disordered" evidence="14">
    <location>
        <begin position="138"/>
        <end position="158"/>
    </location>
</feature>
<dbReference type="GO" id="GO:0008234">
    <property type="term" value="F:cysteine-type peptidase activity"/>
    <property type="evidence" value="ECO:0007669"/>
    <property type="project" value="UniProtKB-KW"/>
</dbReference>
<evidence type="ECO:0000313" key="18">
    <source>
        <dbReference type="Proteomes" id="UP000278627"/>
    </source>
</evidence>
<evidence type="ECO:0000256" key="2">
    <source>
        <dbReference type="ARBA" id="ARBA00005234"/>
    </source>
</evidence>
<dbReference type="Gene3D" id="1.50.40.10">
    <property type="entry name" value="Mitochondrial carrier domain"/>
    <property type="match status" value="1"/>
</dbReference>
<organism evidence="19">
    <name type="scientific">Brugia pahangi</name>
    <name type="common">Filarial nematode worm</name>
    <dbReference type="NCBI Taxonomy" id="6280"/>
    <lineage>
        <taxon>Eukaryota</taxon>
        <taxon>Metazoa</taxon>
        <taxon>Ecdysozoa</taxon>
        <taxon>Nematoda</taxon>
        <taxon>Chromadorea</taxon>
        <taxon>Rhabditida</taxon>
        <taxon>Spirurina</taxon>
        <taxon>Spiruromorpha</taxon>
        <taxon>Filarioidea</taxon>
        <taxon>Onchocercidae</taxon>
        <taxon>Brugia</taxon>
    </lineage>
</organism>
<comment type="subcellular location">
    <subcellularLocation>
        <location evidence="1">Mitochondrion membrane</location>
        <topology evidence="1">Multi-pass membrane protein</topology>
    </subcellularLocation>
</comment>
<dbReference type="GO" id="GO:0006508">
    <property type="term" value="P:proteolysis"/>
    <property type="evidence" value="ECO:0007669"/>
    <property type="project" value="UniProtKB-KW"/>
</dbReference>
<feature type="repeat" description="Solcar" evidence="13">
    <location>
        <begin position="710"/>
        <end position="794"/>
    </location>
</feature>
<feature type="domain" description="Ubiquitin-like protease family profile" evidence="16">
    <location>
        <begin position="518"/>
        <end position="681"/>
    </location>
</feature>
<dbReference type="Gene3D" id="3.40.395.10">
    <property type="entry name" value="Adenoviral Proteinase, Chain A"/>
    <property type="match status" value="1"/>
</dbReference>
<evidence type="ECO:0000256" key="15">
    <source>
        <dbReference type="SAM" id="Phobius"/>
    </source>
</evidence>
<dbReference type="WBParaSite" id="BPAG_0000096401-mRNA-1">
    <property type="protein sequence ID" value="BPAG_0000096401-mRNA-1"/>
    <property type="gene ID" value="BPAG_0000096401"/>
</dbReference>
<dbReference type="PANTHER" id="PTHR45624:SF12">
    <property type="entry name" value="MITOCHONDRIAL ORNITHINE TRANSPORTER 1"/>
    <property type="match status" value="1"/>
</dbReference>
<evidence type="ECO:0000256" key="6">
    <source>
        <dbReference type="ARBA" id="ARBA00022692"/>
    </source>
</evidence>
<evidence type="ECO:0000256" key="14">
    <source>
        <dbReference type="SAM" id="MobiDB-lite"/>
    </source>
</evidence>
<feature type="transmembrane region" description="Helical" evidence="15">
    <location>
        <begin position="870"/>
        <end position="892"/>
    </location>
</feature>
<comment type="similarity">
    <text evidence="3">Belongs to the mitochondrial carrier (TC 2.A.29) family.</text>
</comment>
<evidence type="ECO:0000313" key="19">
    <source>
        <dbReference type="WBParaSite" id="BPAG_0000096401-mRNA-1"/>
    </source>
</evidence>
<dbReference type="GO" id="GO:0031966">
    <property type="term" value="C:mitochondrial membrane"/>
    <property type="evidence" value="ECO:0007669"/>
    <property type="project" value="UniProtKB-SubCell"/>
</dbReference>
<evidence type="ECO:0000256" key="4">
    <source>
        <dbReference type="ARBA" id="ARBA00022448"/>
    </source>
</evidence>